<feature type="compositionally biased region" description="Low complexity" evidence="1">
    <location>
        <begin position="84"/>
        <end position="98"/>
    </location>
</feature>
<feature type="region of interest" description="Disordered" evidence="1">
    <location>
        <begin position="273"/>
        <end position="313"/>
    </location>
</feature>
<gene>
    <name evidence="2" type="ORF">RRF57_008477</name>
</gene>
<protein>
    <submittedName>
        <fullName evidence="2">Uncharacterized protein</fullName>
    </submittedName>
</protein>
<keyword evidence="3" id="KW-1185">Reference proteome</keyword>
<organism evidence="2 3">
    <name type="scientific">Xylaria bambusicola</name>
    <dbReference type="NCBI Taxonomy" id="326684"/>
    <lineage>
        <taxon>Eukaryota</taxon>
        <taxon>Fungi</taxon>
        <taxon>Dikarya</taxon>
        <taxon>Ascomycota</taxon>
        <taxon>Pezizomycotina</taxon>
        <taxon>Sordariomycetes</taxon>
        <taxon>Xylariomycetidae</taxon>
        <taxon>Xylariales</taxon>
        <taxon>Xylariaceae</taxon>
        <taxon>Xylaria</taxon>
    </lineage>
</organism>
<proteinExistence type="predicted"/>
<reference evidence="2 3" key="1">
    <citation type="submission" date="2023-10" db="EMBL/GenBank/DDBJ databases">
        <title>Draft genome sequence of Xylaria bambusicola isolate GMP-LS, the root and basal stem rot pathogen of sugarcane in Indonesia.</title>
        <authorList>
            <person name="Selvaraj P."/>
            <person name="Muralishankar V."/>
            <person name="Muruganantham S."/>
            <person name="Sp S."/>
            <person name="Haryani S."/>
            <person name="Lau K.J.X."/>
            <person name="Naqvi N.I."/>
        </authorList>
    </citation>
    <scope>NUCLEOTIDE SEQUENCE [LARGE SCALE GENOMIC DNA]</scope>
    <source>
        <strain evidence="2">GMP-LS</strain>
    </source>
</reference>
<dbReference type="Proteomes" id="UP001305414">
    <property type="component" value="Unassembled WGS sequence"/>
</dbReference>
<dbReference type="AlphaFoldDB" id="A0AAN7UTK6"/>
<feature type="region of interest" description="Disordered" evidence="1">
    <location>
        <begin position="1"/>
        <end position="68"/>
    </location>
</feature>
<feature type="compositionally biased region" description="Low complexity" evidence="1">
    <location>
        <begin position="37"/>
        <end position="49"/>
    </location>
</feature>
<comment type="caution">
    <text evidence="2">The sequence shown here is derived from an EMBL/GenBank/DDBJ whole genome shotgun (WGS) entry which is preliminary data.</text>
</comment>
<feature type="compositionally biased region" description="Polar residues" evidence="1">
    <location>
        <begin position="331"/>
        <end position="385"/>
    </location>
</feature>
<feature type="compositionally biased region" description="Polar residues" evidence="1">
    <location>
        <begin position="59"/>
        <end position="68"/>
    </location>
</feature>
<feature type="region of interest" description="Disordered" evidence="1">
    <location>
        <begin position="605"/>
        <end position="633"/>
    </location>
</feature>
<feature type="region of interest" description="Disordered" evidence="1">
    <location>
        <begin position="173"/>
        <end position="195"/>
    </location>
</feature>
<name>A0AAN7UTK6_9PEZI</name>
<sequence>MPPQRSSSRNPKDRKPYSRHGKGTNTNTNKRAKQPLALATSSAAGSSRAPQQPLELGPNPSSEPATSSLIPAVLPSVPIPQATLQQTAQPVPQQTAQQGFSGGYDFSEVDQGTEPQFLQSQASISTNDQYGLSSFGTPWHFPQPFTPRYAQIYPNQDRSNQLYGDYRDYLPSEQVDGNTQAGGPPSYSFTQHNETQLESSVSTLLQPIPIRPRQGFVDFQSLDNVYNINDEMIWSNQPLMPPVEHLGPDLEAAINAECRAGWARAEARKNSPHFSRVRTSPTAYKLPSSSPPVAPAVSDQEEPMEPPETQHQHMVDPSLTPYGIIPMLGQATGNANEGAQANTSTSPSAASFMPSISNLVEQTPQASGSQSSSLPHGPSGNTSMGSHGMNMSRGPPAAPRYDSNVIITSDGFNVFHPTLLTKVASECAKGIFRSCPQAVVTFHQLLMADHLYYSGIWAGWFVVNENVLVEYHRPAAAMPDISEHRRRDRRGAILRCKGLFDETGWCGDTGEVIVREYTDPVTGGKREKRSKVFAPVEEMETRPAREIHVLNLRKYFYNRSLCSDINEYARLVAPGWVDYSLDAVYDNLKLLGVQAAANNPALVVQAPDDESDPPPRPEMPADNNPEPADKEHNPAAQAELEAFGESHTSTSQPFSPNNDLAFAKWGQCLPLPEWPLGELTTCDHSFPPFDTTLLCQSLIMDMVDAPVGGSTLATTNPMTHATDTCLDPKCDCHVQLFCSDPSVLDSDEALEPVEVSGDSGPSGAVATAGAVDMGEFLANTQQWLAAHPPDPLSDPEEDQFDRELLDILRWDPPEEINAIDYDGMNQELDLDLLMPDG</sequence>
<evidence type="ECO:0000256" key="1">
    <source>
        <dbReference type="SAM" id="MobiDB-lite"/>
    </source>
</evidence>
<evidence type="ECO:0000313" key="3">
    <source>
        <dbReference type="Proteomes" id="UP001305414"/>
    </source>
</evidence>
<feature type="region of interest" description="Disordered" evidence="1">
    <location>
        <begin position="326"/>
        <end position="397"/>
    </location>
</feature>
<accession>A0AAN7UTK6</accession>
<feature type="compositionally biased region" description="Polar residues" evidence="1">
    <location>
        <begin position="175"/>
        <end position="195"/>
    </location>
</feature>
<dbReference type="EMBL" id="JAWHQM010000026">
    <property type="protein sequence ID" value="KAK5632763.1"/>
    <property type="molecule type" value="Genomic_DNA"/>
</dbReference>
<feature type="region of interest" description="Disordered" evidence="1">
    <location>
        <begin position="84"/>
        <end position="110"/>
    </location>
</feature>
<evidence type="ECO:0000313" key="2">
    <source>
        <dbReference type="EMBL" id="KAK5632763.1"/>
    </source>
</evidence>